<evidence type="ECO:0000313" key="2">
    <source>
        <dbReference type="Proteomes" id="UP001152561"/>
    </source>
</evidence>
<accession>A0A9Q1RBK7</accession>
<gene>
    <name evidence="1" type="ORF">K7X08_032991</name>
</gene>
<dbReference type="Proteomes" id="UP001152561">
    <property type="component" value="Unassembled WGS sequence"/>
</dbReference>
<protein>
    <submittedName>
        <fullName evidence="1">Uncharacterized protein</fullName>
    </submittedName>
</protein>
<name>A0A9Q1RBK7_9SOLA</name>
<keyword evidence="2" id="KW-1185">Reference proteome</keyword>
<reference evidence="2" key="1">
    <citation type="journal article" date="2023" name="Proc. Natl. Acad. Sci. U.S.A.">
        <title>Genomic and structural basis for evolution of tropane alkaloid biosynthesis.</title>
        <authorList>
            <person name="Wanga Y.-J."/>
            <person name="Taina T."/>
            <person name="Yua J.-Y."/>
            <person name="Lia J."/>
            <person name="Xua B."/>
            <person name="Chenc J."/>
            <person name="D'Auriad J.C."/>
            <person name="Huanga J.-P."/>
            <person name="Huanga S.-X."/>
        </authorList>
    </citation>
    <scope>NUCLEOTIDE SEQUENCE [LARGE SCALE GENOMIC DNA]</scope>
    <source>
        <strain evidence="2">cv. KIB-2019</strain>
    </source>
</reference>
<evidence type="ECO:0000313" key="1">
    <source>
        <dbReference type="EMBL" id="KAJ8549284.1"/>
    </source>
</evidence>
<sequence>MRGNIESWMNLKYYFLKVLIRITRRKYRLKRKKIRKEEKWGTLSFRFVLHSLEEYIYITDRQKLALLSQIIRENSTFKQIERYAESVDVQWV</sequence>
<proteinExistence type="predicted"/>
<dbReference type="EMBL" id="JAJAGQ010000011">
    <property type="protein sequence ID" value="KAJ8549284.1"/>
    <property type="molecule type" value="Genomic_DNA"/>
</dbReference>
<dbReference type="AlphaFoldDB" id="A0A9Q1RBK7"/>
<organism evidence="1 2">
    <name type="scientific">Anisodus acutangulus</name>
    <dbReference type="NCBI Taxonomy" id="402998"/>
    <lineage>
        <taxon>Eukaryota</taxon>
        <taxon>Viridiplantae</taxon>
        <taxon>Streptophyta</taxon>
        <taxon>Embryophyta</taxon>
        <taxon>Tracheophyta</taxon>
        <taxon>Spermatophyta</taxon>
        <taxon>Magnoliopsida</taxon>
        <taxon>eudicotyledons</taxon>
        <taxon>Gunneridae</taxon>
        <taxon>Pentapetalae</taxon>
        <taxon>asterids</taxon>
        <taxon>lamiids</taxon>
        <taxon>Solanales</taxon>
        <taxon>Solanaceae</taxon>
        <taxon>Solanoideae</taxon>
        <taxon>Hyoscyameae</taxon>
        <taxon>Anisodus</taxon>
    </lineage>
</organism>
<comment type="caution">
    <text evidence="1">The sequence shown here is derived from an EMBL/GenBank/DDBJ whole genome shotgun (WGS) entry which is preliminary data.</text>
</comment>